<evidence type="ECO:0000256" key="1">
    <source>
        <dbReference type="SAM" id="MobiDB-lite"/>
    </source>
</evidence>
<accession>A0A2T5M694</accession>
<protein>
    <submittedName>
        <fullName evidence="2">Uncharacterized protein</fullName>
    </submittedName>
</protein>
<dbReference type="Proteomes" id="UP000244073">
    <property type="component" value="Unassembled WGS sequence"/>
</dbReference>
<feature type="region of interest" description="Disordered" evidence="1">
    <location>
        <begin position="1"/>
        <end position="24"/>
    </location>
</feature>
<evidence type="ECO:0000313" key="3">
    <source>
        <dbReference type="Proteomes" id="UP000244073"/>
    </source>
</evidence>
<dbReference type="AlphaFoldDB" id="A0A2T5M694"/>
<comment type="caution">
    <text evidence="2">The sequence shown here is derived from an EMBL/GenBank/DDBJ whole genome shotgun (WGS) entry which is preliminary data.</text>
</comment>
<organism evidence="2 3">
    <name type="scientific">Aspergillus ochraceoroseus IBT 24754</name>
    <dbReference type="NCBI Taxonomy" id="1392256"/>
    <lineage>
        <taxon>Eukaryota</taxon>
        <taxon>Fungi</taxon>
        <taxon>Dikarya</taxon>
        <taxon>Ascomycota</taxon>
        <taxon>Pezizomycotina</taxon>
        <taxon>Eurotiomycetes</taxon>
        <taxon>Eurotiomycetidae</taxon>
        <taxon>Eurotiales</taxon>
        <taxon>Aspergillaceae</taxon>
        <taxon>Aspergillus</taxon>
        <taxon>Aspergillus subgen. Nidulantes</taxon>
    </lineage>
</organism>
<reference evidence="2 3" key="1">
    <citation type="journal article" date="2018" name="Proc. Natl. Acad. Sci. U.S.A.">
        <title>Linking secondary metabolites to gene clusters through genome sequencing of six diverse Aspergillus species.</title>
        <authorList>
            <person name="Kaerboelling I."/>
            <person name="Vesth T.C."/>
            <person name="Frisvad J.C."/>
            <person name="Nybo J.L."/>
            <person name="Theobald S."/>
            <person name="Kuo A."/>
            <person name="Bowyer P."/>
            <person name="Matsuda Y."/>
            <person name="Mondo S."/>
            <person name="Lyhne E.K."/>
            <person name="Kogle M.E."/>
            <person name="Clum A."/>
            <person name="Lipzen A."/>
            <person name="Salamov A."/>
            <person name="Ngan C.Y."/>
            <person name="Daum C."/>
            <person name="Chiniquy J."/>
            <person name="Barry K."/>
            <person name="LaButti K."/>
            <person name="Haridas S."/>
            <person name="Simmons B.A."/>
            <person name="Magnuson J.K."/>
            <person name="Mortensen U.H."/>
            <person name="Larsen T.O."/>
            <person name="Grigoriev I.V."/>
            <person name="Baker S.E."/>
            <person name="Andersen M.R."/>
        </authorList>
    </citation>
    <scope>NUCLEOTIDE SEQUENCE [LARGE SCALE GENOMIC DNA]</scope>
    <source>
        <strain evidence="2 3">IBT 24754</strain>
    </source>
</reference>
<feature type="compositionally biased region" description="Basic residues" evidence="1">
    <location>
        <begin position="1"/>
        <end position="16"/>
    </location>
</feature>
<dbReference type="EMBL" id="MSFN02000001">
    <property type="protein sequence ID" value="PTU24058.1"/>
    <property type="molecule type" value="Genomic_DNA"/>
</dbReference>
<sequence length="185" mass="20599">MKEKKRASIVRARRPGPGKSEDASPAIAEYRNGEPVLSLRCHLGLAAIEIKAGSGLRDGAFFIFLQCRPGDITYLVAIFARLLQYRATLIEIFEQAGEKYDILPQSHDWERQTESNLHGGNLSVNSHYGSKSWICIPAADDQAGYIALAFKEHEWPEEFGPISLADVNMTRKVEALGKLVIQDED</sequence>
<name>A0A2T5M694_9EURO</name>
<dbReference type="RefSeq" id="XP_040755450.1">
    <property type="nucleotide sequence ID" value="XM_040899527.1"/>
</dbReference>
<dbReference type="GeneID" id="63816409"/>
<dbReference type="VEuPathDB" id="FungiDB:P175DRAFT_0527514"/>
<proteinExistence type="predicted"/>
<evidence type="ECO:0000313" key="2">
    <source>
        <dbReference type="EMBL" id="PTU24058.1"/>
    </source>
</evidence>
<gene>
    <name evidence="2" type="ORF">P175DRAFT_0527514</name>
</gene>